<dbReference type="CDD" id="cd02231">
    <property type="entry name" value="cupin_BLL6423-like"/>
    <property type="match status" value="1"/>
</dbReference>
<sequence>MSISCGSTASTGPTEARSPSVADAITLSPVNSHSPLPPVRRIVTGHDSVGQAIFEADDLLTAFDSRRAVAAVTKRKQEAHTARNPGESGIINLFRTDGFPAPVQGPWTEVNGKAIPLCAHDGTTLRVVDLPPGYASPMHRTQSVDFCVVLAGEVVLEVSNNAEKTVRAGEVCVLRGTMHAWHNRTTTIARVLVFLVPAEPIEVNGEALEPCGFNGEDERMV</sequence>
<reference evidence="2" key="1">
    <citation type="journal article" date="2023" name="Mol. Plant Microbe Interact.">
        <title>Elucidating the Obligate Nature and Biological Capacity of an Invasive Fungal Corn Pathogen.</title>
        <authorList>
            <person name="MacCready J.S."/>
            <person name="Roggenkamp E.M."/>
            <person name="Gdanetz K."/>
            <person name="Chilvers M.I."/>
        </authorList>
    </citation>
    <scope>NUCLEOTIDE SEQUENCE</scope>
    <source>
        <strain evidence="2">PM02</strain>
    </source>
</reference>
<dbReference type="PANTHER" id="PTHR36156:SF2">
    <property type="entry name" value="CUPIN TYPE-2 DOMAIN-CONTAINING PROTEIN"/>
    <property type="match status" value="1"/>
</dbReference>
<dbReference type="PANTHER" id="PTHR36156">
    <property type="entry name" value="SLR2101 PROTEIN"/>
    <property type="match status" value="1"/>
</dbReference>
<accession>A0AAD9MCR1</accession>
<dbReference type="EMBL" id="JAQQPM010000003">
    <property type="protein sequence ID" value="KAK2069153.1"/>
    <property type="molecule type" value="Genomic_DNA"/>
</dbReference>
<dbReference type="Gene3D" id="2.20.70.150">
    <property type="match status" value="1"/>
</dbReference>
<evidence type="ECO:0000313" key="3">
    <source>
        <dbReference type="Proteomes" id="UP001217918"/>
    </source>
</evidence>
<feature type="domain" description="Cupin type-2" evidence="1">
    <location>
        <begin position="127"/>
        <end position="193"/>
    </location>
</feature>
<dbReference type="InterPro" id="IPR014710">
    <property type="entry name" value="RmlC-like_jellyroll"/>
</dbReference>
<organism evidence="2 3">
    <name type="scientific">Phyllachora maydis</name>
    <dbReference type="NCBI Taxonomy" id="1825666"/>
    <lineage>
        <taxon>Eukaryota</taxon>
        <taxon>Fungi</taxon>
        <taxon>Dikarya</taxon>
        <taxon>Ascomycota</taxon>
        <taxon>Pezizomycotina</taxon>
        <taxon>Sordariomycetes</taxon>
        <taxon>Sordariomycetidae</taxon>
        <taxon>Phyllachorales</taxon>
        <taxon>Phyllachoraceae</taxon>
        <taxon>Phyllachora</taxon>
    </lineage>
</organism>
<dbReference type="Gene3D" id="2.60.120.10">
    <property type="entry name" value="Jelly Rolls"/>
    <property type="match status" value="1"/>
</dbReference>
<dbReference type="Pfam" id="PF07883">
    <property type="entry name" value="Cupin_2"/>
    <property type="match status" value="1"/>
</dbReference>
<dbReference type="InterPro" id="IPR011051">
    <property type="entry name" value="RmlC_Cupin_sf"/>
</dbReference>
<comment type="caution">
    <text evidence="2">The sequence shown here is derived from an EMBL/GenBank/DDBJ whole genome shotgun (WGS) entry which is preliminary data.</text>
</comment>
<gene>
    <name evidence="2" type="ORF">P8C59_003757</name>
</gene>
<dbReference type="AlphaFoldDB" id="A0AAD9MCR1"/>
<dbReference type="Proteomes" id="UP001217918">
    <property type="component" value="Unassembled WGS sequence"/>
</dbReference>
<name>A0AAD9MCR1_9PEZI</name>
<proteinExistence type="predicted"/>
<protein>
    <recommendedName>
        <fullName evidence="1">Cupin type-2 domain-containing protein</fullName>
    </recommendedName>
</protein>
<keyword evidence="3" id="KW-1185">Reference proteome</keyword>
<evidence type="ECO:0000259" key="1">
    <source>
        <dbReference type="Pfam" id="PF07883"/>
    </source>
</evidence>
<evidence type="ECO:0000313" key="2">
    <source>
        <dbReference type="EMBL" id="KAK2069153.1"/>
    </source>
</evidence>
<dbReference type="InterPro" id="IPR047142">
    <property type="entry name" value="OryJ/VirC-like"/>
</dbReference>
<dbReference type="InterPro" id="IPR013096">
    <property type="entry name" value="Cupin_2"/>
</dbReference>
<dbReference type="SUPFAM" id="SSF51182">
    <property type="entry name" value="RmlC-like cupins"/>
    <property type="match status" value="1"/>
</dbReference>